<dbReference type="EMBL" id="JADCSA010000010">
    <property type="protein sequence ID" value="MBE7325228.1"/>
    <property type="molecule type" value="Genomic_DNA"/>
</dbReference>
<keyword evidence="6" id="KW-0503">Monooxygenase</keyword>
<dbReference type="Proteomes" id="UP000756387">
    <property type="component" value="Unassembled WGS sequence"/>
</dbReference>
<dbReference type="SUPFAM" id="SSF51905">
    <property type="entry name" value="FAD/NAD(P)-binding domain"/>
    <property type="match status" value="1"/>
</dbReference>
<dbReference type="InterPro" id="IPR020946">
    <property type="entry name" value="Flavin_mOase-like"/>
</dbReference>
<keyword evidence="8" id="KW-1185">Reference proteome</keyword>
<dbReference type="Gene3D" id="3.50.50.60">
    <property type="entry name" value="FAD/NAD(P)-binding domain"/>
    <property type="match status" value="3"/>
</dbReference>
<keyword evidence="4" id="KW-0274">FAD</keyword>
<evidence type="ECO:0000256" key="6">
    <source>
        <dbReference type="ARBA" id="ARBA00023033"/>
    </source>
</evidence>
<evidence type="ECO:0000256" key="5">
    <source>
        <dbReference type="ARBA" id="ARBA00023002"/>
    </source>
</evidence>
<dbReference type="PANTHER" id="PTHR43872">
    <property type="entry name" value="MONOOXYGENASE, PUTATIVE (AFU_ORTHOLOGUE AFUA_8G02570)-RELATED"/>
    <property type="match status" value="1"/>
</dbReference>
<keyword evidence="5" id="KW-0560">Oxidoreductase</keyword>
<protein>
    <submittedName>
        <fullName evidence="7">NAD(P)/FAD-dependent oxidoreductase</fullName>
    </submittedName>
</protein>
<evidence type="ECO:0000256" key="2">
    <source>
        <dbReference type="ARBA" id="ARBA00010139"/>
    </source>
</evidence>
<accession>A0ABR9RUJ2</accession>
<dbReference type="InterPro" id="IPR036188">
    <property type="entry name" value="FAD/NAD-bd_sf"/>
</dbReference>
<dbReference type="InterPro" id="IPR051820">
    <property type="entry name" value="FAD-binding_MO"/>
</dbReference>
<dbReference type="RefSeq" id="WP_193638553.1">
    <property type="nucleotide sequence ID" value="NZ_JADCSA010000010.1"/>
</dbReference>
<reference evidence="7 8" key="1">
    <citation type="submission" date="2020-10" db="EMBL/GenBank/DDBJ databases">
        <title>Nocardioides sp. isolated from sludge.</title>
        <authorList>
            <person name="Zhang X."/>
        </authorList>
    </citation>
    <scope>NUCLEOTIDE SEQUENCE [LARGE SCALE GENOMIC DNA]</scope>
    <source>
        <strain evidence="7 8">Y6</strain>
    </source>
</reference>
<dbReference type="Pfam" id="PF00743">
    <property type="entry name" value="FMO-like"/>
    <property type="match status" value="1"/>
</dbReference>
<evidence type="ECO:0000313" key="7">
    <source>
        <dbReference type="EMBL" id="MBE7325228.1"/>
    </source>
</evidence>
<evidence type="ECO:0000256" key="4">
    <source>
        <dbReference type="ARBA" id="ARBA00022827"/>
    </source>
</evidence>
<evidence type="ECO:0000313" key="8">
    <source>
        <dbReference type="Proteomes" id="UP000756387"/>
    </source>
</evidence>
<comment type="similarity">
    <text evidence="2">Belongs to the FAD-binding monooxygenase family.</text>
</comment>
<gene>
    <name evidence="7" type="ORF">IEQ44_11235</name>
</gene>
<evidence type="ECO:0000256" key="1">
    <source>
        <dbReference type="ARBA" id="ARBA00001974"/>
    </source>
</evidence>
<comment type="caution">
    <text evidence="7">The sequence shown here is derived from an EMBL/GenBank/DDBJ whole genome shotgun (WGS) entry which is preliminary data.</text>
</comment>
<evidence type="ECO:0000256" key="3">
    <source>
        <dbReference type="ARBA" id="ARBA00022630"/>
    </source>
</evidence>
<dbReference type="PANTHER" id="PTHR43872:SF1">
    <property type="entry name" value="MONOOXYGENASE, PUTATIVE (AFU_ORTHOLOGUE AFUA_8G02570)-RELATED"/>
    <property type="match status" value="1"/>
</dbReference>
<sequence length="493" mass="54672">MTTDVREVDVLVVGAGLSGIGVARHLVVDRPGTTFVVLEARDAIGGTWDLFRYPGIRSDSDLHTFGYEFKPWTDDDAIADGPRILDYLHEVVAEHDLARHVRLGHRVVAADFDADAARWAVTVEVDGGELQEWSARWLFSAGGYYRYDRGHSPDFPGLEQFTGRVVHPQVWPDDLDVSGQQVVIIGSGATAITLVPALATGPTAAAHVTMLQRTPTYVMPLPRRDRLANAARRVLPERAAYALTRTKNIAKGQWVWNLSRSRPQVLRRVIRAAMAKQLPEGYDLDTHFNPPYDPWDQRLCADPDGHFFRAIRDGRASVVTDTVESFTPHGIRLASGRELPAALVVTATGLEVQLMGGIDLSVDGKPVHWPDHVVYRGLMVSGVPNFAFAMGYTNQSWTLRLSLVCDWFTRLLAHMEAEGLDGAVPEWDPGAETAPALDFQAGYVQRAAADLPRQGVEAPWKVSMDYYADRRQLRRGPLLDDALTLWRGSRRVS</sequence>
<name>A0ABR9RUJ2_9ACTN</name>
<keyword evidence="3" id="KW-0285">Flavoprotein</keyword>
<organism evidence="7 8">
    <name type="scientific">Nocardioides malaquae</name>
    <dbReference type="NCBI Taxonomy" id="2773426"/>
    <lineage>
        <taxon>Bacteria</taxon>
        <taxon>Bacillati</taxon>
        <taxon>Actinomycetota</taxon>
        <taxon>Actinomycetes</taxon>
        <taxon>Propionibacteriales</taxon>
        <taxon>Nocardioidaceae</taxon>
        <taxon>Nocardioides</taxon>
    </lineage>
</organism>
<comment type="cofactor">
    <cofactor evidence="1">
        <name>FAD</name>
        <dbReference type="ChEBI" id="CHEBI:57692"/>
    </cofactor>
</comment>
<proteinExistence type="inferred from homology"/>